<feature type="compositionally biased region" description="Polar residues" evidence="1">
    <location>
        <begin position="27"/>
        <end position="36"/>
    </location>
</feature>
<keyword evidence="3" id="KW-1185">Reference proteome</keyword>
<name>A0A1I4ADB5_9HYPH</name>
<reference evidence="2 3" key="1">
    <citation type="submission" date="2016-10" db="EMBL/GenBank/DDBJ databases">
        <authorList>
            <person name="de Groot N.N."/>
        </authorList>
    </citation>
    <scope>NUCLEOTIDE SEQUENCE [LARGE SCALE GENOMIC DNA]</scope>
    <source>
        <strain evidence="2 3">NE2</strain>
    </source>
</reference>
<sequence length="258" mass="27207">MFRTIGSFLKEAVLGVAEMLGATFTSNQRKAVSSDTGGPLDRAFFPGDAAGRAATLGRVEVPAPADPAAASSAPPAENSANRRTPRPPPAAKPSLRAKSASPRKKVASVPAAANECEAVASLPAGDQPSEASVAPESRSRVALRYQALKAAGLSAKEANDFSRSEKKYALYQRLSSTHLPESAKTQWEALKEFDLKAADEAARRKGEGVPVEDLRVLKKQIAKARSELIARYQPGEASGGNTPSEVETVAKMIGLEHF</sequence>
<gene>
    <name evidence="2" type="ORF">SAMN05444581_11022</name>
</gene>
<protein>
    <submittedName>
        <fullName evidence="2">Uncharacterized protein</fullName>
    </submittedName>
</protein>
<feature type="region of interest" description="Disordered" evidence="1">
    <location>
        <begin position="27"/>
        <end position="46"/>
    </location>
</feature>
<dbReference type="RefSeq" id="WP_091682686.1">
    <property type="nucleotide sequence ID" value="NZ_FOSN01000010.1"/>
</dbReference>
<feature type="region of interest" description="Disordered" evidence="1">
    <location>
        <begin position="63"/>
        <end position="109"/>
    </location>
</feature>
<dbReference type="OrthoDB" id="9942143at2"/>
<evidence type="ECO:0000313" key="3">
    <source>
        <dbReference type="Proteomes" id="UP000198755"/>
    </source>
</evidence>
<feature type="compositionally biased region" description="Low complexity" evidence="1">
    <location>
        <begin position="63"/>
        <end position="82"/>
    </location>
</feature>
<dbReference type="Proteomes" id="UP000198755">
    <property type="component" value="Unassembled WGS sequence"/>
</dbReference>
<accession>A0A1I4ADB5</accession>
<evidence type="ECO:0000313" key="2">
    <source>
        <dbReference type="EMBL" id="SFK54334.1"/>
    </source>
</evidence>
<dbReference type="AlphaFoldDB" id="A0A1I4ADB5"/>
<proteinExistence type="predicted"/>
<evidence type="ECO:0000256" key="1">
    <source>
        <dbReference type="SAM" id="MobiDB-lite"/>
    </source>
</evidence>
<dbReference type="EMBL" id="FOSN01000010">
    <property type="protein sequence ID" value="SFK54334.1"/>
    <property type="molecule type" value="Genomic_DNA"/>
</dbReference>
<organism evidence="2 3">
    <name type="scientific">Methylocapsa palsarum</name>
    <dbReference type="NCBI Taxonomy" id="1612308"/>
    <lineage>
        <taxon>Bacteria</taxon>
        <taxon>Pseudomonadati</taxon>
        <taxon>Pseudomonadota</taxon>
        <taxon>Alphaproteobacteria</taxon>
        <taxon>Hyphomicrobiales</taxon>
        <taxon>Beijerinckiaceae</taxon>
        <taxon>Methylocapsa</taxon>
    </lineage>
</organism>